<dbReference type="Pfam" id="PF10377">
    <property type="entry name" value="ATG11"/>
    <property type="match status" value="1"/>
</dbReference>
<dbReference type="GO" id="GO:0000422">
    <property type="term" value="P:autophagy of mitochondrion"/>
    <property type="evidence" value="ECO:0007669"/>
    <property type="project" value="TreeGrafter"/>
</dbReference>
<evidence type="ECO:0000256" key="11">
    <source>
        <dbReference type="ARBA" id="ARBA00023054"/>
    </source>
</evidence>
<evidence type="ECO:0000256" key="9">
    <source>
        <dbReference type="ARBA" id="ARBA00023006"/>
    </source>
</evidence>
<evidence type="ECO:0000256" key="8">
    <source>
        <dbReference type="ARBA" id="ARBA00022927"/>
    </source>
</evidence>
<feature type="region of interest" description="Disordered" evidence="20">
    <location>
        <begin position="673"/>
        <end position="698"/>
    </location>
</feature>
<dbReference type="EMBL" id="OU898276">
    <property type="protein sequence ID" value="CAH1236605.1"/>
    <property type="molecule type" value="Genomic_DNA"/>
</dbReference>
<dbReference type="Pfam" id="PF04108">
    <property type="entry name" value="ATG17_like"/>
    <property type="match status" value="1"/>
</dbReference>
<dbReference type="GO" id="GO:0008285">
    <property type="term" value="P:negative regulation of cell population proliferation"/>
    <property type="evidence" value="ECO:0007669"/>
    <property type="project" value="UniProtKB-ARBA"/>
</dbReference>
<keyword evidence="9" id="KW-0072">Autophagy</keyword>
<accession>A0A9P0DUA0</accession>
<dbReference type="Gene3D" id="3.10.20.90">
    <property type="entry name" value="Phosphatidylinositol 3-kinase Catalytic Subunit, Chain A, domain 1"/>
    <property type="match status" value="1"/>
</dbReference>
<comment type="subcellular location">
    <subcellularLocation>
        <location evidence="4">Cytoplasm</location>
        <location evidence="4">Cytosol</location>
    </subcellularLocation>
    <subcellularLocation>
        <location evidence="3">Lysosome</location>
    </subcellularLocation>
    <subcellularLocation>
        <location evidence="1">Nucleus</location>
    </subcellularLocation>
    <subcellularLocation>
        <location evidence="2">Preautophagosomal structure</location>
    </subcellularLocation>
</comment>
<proteinExistence type="predicted"/>
<dbReference type="InterPro" id="IPR040040">
    <property type="entry name" value="ATG11"/>
</dbReference>
<dbReference type="GO" id="GO:0005829">
    <property type="term" value="C:cytosol"/>
    <property type="evidence" value="ECO:0007669"/>
    <property type="project" value="UniProtKB-SubCell"/>
</dbReference>
<evidence type="ECO:0000256" key="14">
    <source>
        <dbReference type="ARBA" id="ARBA00023242"/>
    </source>
</evidence>
<dbReference type="InterPro" id="IPR045326">
    <property type="entry name" value="ATG17-like_dom"/>
</dbReference>
<keyword evidence="11 19" id="KW-0175">Coiled coil</keyword>
<dbReference type="InterPro" id="IPR029071">
    <property type="entry name" value="Ubiquitin-like_domsf"/>
</dbReference>
<evidence type="ECO:0000256" key="4">
    <source>
        <dbReference type="ARBA" id="ARBA00004514"/>
    </source>
</evidence>
<evidence type="ECO:0000256" key="18">
    <source>
        <dbReference type="ARBA" id="ARBA00080154"/>
    </source>
</evidence>
<keyword evidence="5" id="KW-0813">Transport</keyword>
<gene>
    <name evidence="23" type="ORF">DIABBA_LOCUS1254</name>
</gene>
<evidence type="ECO:0000256" key="19">
    <source>
        <dbReference type="SAM" id="Coils"/>
    </source>
</evidence>
<dbReference type="PANTHER" id="PTHR13222:SF1">
    <property type="entry name" value="RB1-INDUCIBLE COILED-COIL PROTEIN 1"/>
    <property type="match status" value="1"/>
</dbReference>
<dbReference type="GO" id="GO:0031090">
    <property type="term" value="C:organelle membrane"/>
    <property type="evidence" value="ECO:0007669"/>
    <property type="project" value="UniProtKB-ARBA"/>
</dbReference>
<organism evidence="23 24">
    <name type="scientific">Diabrotica balteata</name>
    <name type="common">Banded cucumber beetle</name>
    <dbReference type="NCBI Taxonomy" id="107213"/>
    <lineage>
        <taxon>Eukaryota</taxon>
        <taxon>Metazoa</taxon>
        <taxon>Ecdysozoa</taxon>
        <taxon>Arthropoda</taxon>
        <taxon>Hexapoda</taxon>
        <taxon>Insecta</taxon>
        <taxon>Pterygota</taxon>
        <taxon>Neoptera</taxon>
        <taxon>Endopterygota</taxon>
        <taxon>Coleoptera</taxon>
        <taxon>Polyphaga</taxon>
        <taxon>Cucujiformia</taxon>
        <taxon>Chrysomeloidea</taxon>
        <taxon>Chrysomelidae</taxon>
        <taxon>Galerucinae</taxon>
        <taxon>Diabroticina</taxon>
        <taxon>Diabroticites</taxon>
        <taxon>Diabrotica</taxon>
    </lineage>
</organism>
<evidence type="ECO:0000256" key="15">
    <source>
        <dbReference type="ARBA" id="ARBA00023306"/>
    </source>
</evidence>
<dbReference type="InterPro" id="IPR019460">
    <property type="entry name" value="Atg11_C"/>
</dbReference>
<dbReference type="Proteomes" id="UP001153709">
    <property type="component" value="Chromosome 1"/>
</dbReference>
<feature type="domain" description="Autophagy-related protein 11 C-terminal" evidence="22">
    <location>
        <begin position="1049"/>
        <end position="1154"/>
    </location>
</feature>
<evidence type="ECO:0000256" key="6">
    <source>
        <dbReference type="ARBA" id="ARBA00022490"/>
    </source>
</evidence>
<dbReference type="GO" id="GO:1990316">
    <property type="term" value="C:Atg1/ULK1 kinase complex"/>
    <property type="evidence" value="ECO:0007669"/>
    <property type="project" value="TreeGrafter"/>
</dbReference>
<evidence type="ECO:0000256" key="12">
    <source>
        <dbReference type="ARBA" id="ARBA00023163"/>
    </source>
</evidence>
<keyword evidence="13" id="KW-0458">Lysosome</keyword>
<evidence type="ECO:0000313" key="24">
    <source>
        <dbReference type="Proteomes" id="UP001153709"/>
    </source>
</evidence>
<comment type="function">
    <text evidence="16">Involved in autophagy. Regulates early events but also late events of autophagosome formation through direct interaction with Atg16L1. Required for the formation of the autophagosome-like double-membrane structure that surrounds the Salmonella-containing vacuole (SCV) during S.typhimurium infection and subsequent xenophagy. Involved in repair of DNA damage caused by ionizing radiation, which subsequently improves cell survival by decreasing apoptosis. Inhibits PTK2/FAK1 and PTK2B/PYK2 kinase activity, affecting their downstream signaling pathways. Plays a role as a modulator of TGF-beta-signaling by restricting substrate specificity of RNF111. Functions as a DNA-binding transcription factor. Is a potent regulator of the RB1 pathway through induction of RB1 expression. Plays a crucial role in muscular differentiation. Plays an indispensable role in fetal hematopoiesis and in the regulation of neuronal homeostasis.</text>
</comment>
<evidence type="ECO:0000256" key="2">
    <source>
        <dbReference type="ARBA" id="ARBA00004329"/>
    </source>
</evidence>
<dbReference type="GO" id="GO:0061723">
    <property type="term" value="P:glycophagy"/>
    <property type="evidence" value="ECO:0007669"/>
    <property type="project" value="TreeGrafter"/>
</dbReference>
<dbReference type="GO" id="GO:0005634">
    <property type="term" value="C:nucleus"/>
    <property type="evidence" value="ECO:0007669"/>
    <property type="project" value="UniProtKB-SubCell"/>
</dbReference>
<feature type="coiled-coil region" evidence="19">
    <location>
        <begin position="312"/>
        <end position="364"/>
    </location>
</feature>
<dbReference type="FunFam" id="3.10.20.90:FF:000049">
    <property type="entry name" value="RB1-inducible coiled-coil protein 1 isoform X1"/>
    <property type="match status" value="1"/>
</dbReference>
<evidence type="ECO:0000256" key="13">
    <source>
        <dbReference type="ARBA" id="ARBA00023228"/>
    </source>
</evidence>
<name>A0A9P0DUA0_DIABA</name>
<keyword evidence="24" id="KW-1185">Reference proteome</keyword>
<keyword evidence="8" id="KW-0653">Protein transport</keyword>
<evidence type="ECO:0000256" key="7">
    <source>
        <dbReference type="ARBA" id="ARBA00022553"/>
    </source>
</evidence>
<dbReference type="GO" id="GO:0061709">
    <property type="term" value="P:reticulophagy"/>
    <property type="evidence" value="ECO:0007669"/>
    <property type="project" value="TreeGrafter"/>
</dbReference>
<evidence type="ECO:0000313" key="23">
    <source>
        <dbReference type="EMBL" id="CAH1236605.1"/>
    </source>
</evidence>
<dbReference type="OrthoDB" id="447953at2759"/>
<evidence type="ECO:0000256" key="10">
    <source>
        <dbReference type="ARBA" id="ARBA00023015"/>
    </source>
</evidence>
<dbReference type="GO" id="GO:0034727">
    <property type="term" value="P:piecemeal microautophagy of the nucleus"/>
    <property type="evidence" value="ECO:0007669"/>
    <property type="project" value="TreeGrafter"/>
</dbReference>
<feature type="coiled-coil region" evidence="19">
    <location>
        <begin position="765"/>
        <end position="852"/>
    </location>
</feature>
<dbReference type="GO" id="GO:0015031">
    <property type="term" value="P:protein transport"/>
    <property type="evidence" value="ECO:0007669"/>
    <property type="project" value="UniProtKB-KW"/>
</dbReference>
<dbReference type="GO" id="GO:0005764">
    <property type="term" value="C:lysosome"/>
    <property type="evidence" value="ECO:0007669"/>
    <property type="project" value="UniProtKB-SubCell"/>
</dbReference>
<dbReference type="GO" id="GO:0019901">
    <property type="term" value="F:protein kinase binding"/>
    <property type="evidence" value="ECO:0007669"/>
    <property type="project" value="UniProtKB-ARBA"/>
</dbReference>
<protein>
    <recommendedName>
        <fullName evidence="17">RB1-inducible coiled-coil protein 1</fullName>
    </recommendedName>
    <alternativeName>
        <fullName evidence="18">FAK family kinase-interacting protein of 200 kDa</fullName>
    </alternativeName>
</protein>
<evidence type="ECO:0000256" key="20">
    <source>
        <dbReference type="SAM" id="MobiDB-lite"/>
    </source>
</evidence>
<dbReference type="GO" id="GO:0060090">
    <property type="term" value="F:molecular adaptor activity"/>
    <property type="evidence" value="ECO:0007669"/>
    <property type="project" value="TreeGrafter"/>
</dbReference>
<dbReference type="GO" id="GO:0034045">
    <property type="term" value="C:phagophore assembly site membrane"/>
    <property type="evidence" value="ECO:0007669"/>
    <property type="project" value="TreeGrafter"/>
</dbReference>
<feature type="compositionally biased region" description="Polar residues" evidence="20">
    <location>
        <begin position="686"/>
        <end position="698"/>
    </location>
</feature>
<keyword evidence="7" id="KW-0597">Phosphoprotein</keyword>
<evidence type="ECO:0000256" key="16">
    <source>
        <dbReference type="ARBA" id="ARBA00053494"/>
    </source>
</evidence>
<sequence>MLHVFHVDSGRMMTFDMSLALESVDNLKRYVQEEFKIPAEKQVLLISGGECLDPKKRVCSYSAGTDTNPIFLFSKSIIESPTPPPSTGDYGSESDVDLKVQEHCDMPVTFGTVAKRAQLAQQLVELARKQLSVCENIVHDQHLQQQGWSAVVASLEDITFEFKKRADIFQKCFEEYIEERESYAKFLGLVDPDGDEITVKKEEKKDHTVVFSISPETYDSYLTRNAPCNAVFNNDLRTLQRIPVLPALLLKNPRLAIADSKTSEEDELSNTSQTSISGKEVSLYDWMCGSDTMDKLYDHCCRGIEQFDKKVLKSLSEDIAEMLKNADNVQMKEVKGLGERLFGLETLMREAKKYMKNQAELAQSFANNQNRASNTKDASVLPDLCMSHKKQLQMMAFNHAQICDIRRRCARAKEELSVNLYHRLKWVMYIEDHILETDHKLVIYHESLKRLIRHLIILQQVHLAPATYLCAVAEVVRRRTFSQHFLLWASELACHLLTIHNEEIARRKEFQSQFEGHFLNSLFPGMDDLPPDFATQAPPMFDTGLPKLTQEDIDKLKQDLPDMAENLNVPDTSALTNFFLQRSLTARKEEEIQEEKMGNEEEIKAVEEKLIQAVSDVGLASDLDRDILRGTGSEPCLTTATGLPHLKDLDRGCESETDTEEFEKVGQSPLELHFDKNIPSPRPRTQDASTSTEENLQISRSEHEKLKTVLRKLYQLARDAILQLRSEQAVLRTQIVANKDSASQYCDKINSSWANLILLQQQQEKENLEVITKSYENVISELRKQVEMQNKQIEDLFNEKSALEGEIILSCQDLNTNMEKLREENAKTIEDLQRLLEEKDVEKEKIVKETTDRLTRDYKAEIESIRSRFKLMTMERSPSDSSLEKSVDFSNLASNSPLLLQMKEKFEMDKERAVSEALLKEREKWEKLMAIRIRETETKLSEEKDISLQNLAKKITEEKDKQIDFLMEREKNLNLECIKYKSTIQQLAESEIESSDVELLKKINALQEEKDALAEELEKCRSQNVKAVDMSTSVALCEGKVDVTTRSILKQKESKRSEPTPKGMLSVESCKSGDRVIVGWDKEHENFRVVQEKQHLYFVHSDYLEGLGLEVNEGQPNKHFCIAEVLDKEYCYARKSDNRYKVPKCTKFFRVKVRPSISTLSRDTSVSQSLYQPSSTGEHSRMTQSQSAVSNTLEEMMLEDKSSPVRTHPPIPERDETDGVGPELLEAVASVEETETTLVEQIEQRVIVHNAGAAKWPEQHFAEDSGIVENIDNVEQAMAAIDDTLTEIENQNLNENCDRDCNKQVEVFQEQHAYISSTWLEMMLSRVFTKSIQNHKDCIEQNAVRKMEC</sequence>
<keyword evidence="10" id="KW-0805">Transcription regulation</keyword>
<evidence type="ECO:0000256" key="1">
    <source>
        <dbReference type="ARBA" id="ARBA00004123"/>
    </source>
</evidence>
<evidence type="ECO:0000259" key="21">
    <source>
        <dbReference type="Pfam" id="PF04108"/>
    </source>
</evidence>
<reference evidence="23" key="1">
    <citation type="submission" date="2022-01" db="EMBL/GenBank/DDBJ databases">
        <authorList>
            <person name="King R."/>
        </authorList>
    </citation>
    <scope>NUCLEOTIDE SEQUENCE</scope>
</reference>
<evidence type="ECO:0000256" key="3">
    <source>
        <dbReference type="ARBA" id="ARBA00004371"/>
    </source>
</evidence>
<dbReference type="GO" id="GO:0000045">
    <property type="term" value="P:autophagosome assembly"/>
    <property type="evidence" value="ECO:0007669"/>
    <property type="project" value="InterPro"/>
</dbReference>
<dbReference type="CDD" id="cd17060">
    <property type="entry name" value="Ubl_RB1CC1"/>
    <property type="match status" value="1"/>
</dbReference>
<evidence type="ECO:0000256" key="17">
    <source>
        <dbReference type="ARBA" id="ARBA00069790"/>
    </source>
</evidence>
<dbReference type="PANTHER" id="PTHR13222">
    <property type="entry name" value="RB1-INDUCIBLE COILED-COIL"/>
    <property type="match status" value="1"/>
</dbReference>
<keyword evidence="15" id="KW-0131">Cell cycle</keyword>
<feature type="domain" description="Autophagy protein ATG17-like" evidence="21">
    <location>
        <begin position="225"/>
        <end position="519"/>
    </location>
</feature>
<evidence type="ECO:0000256" key="5">
    <source>
        <dbReference type="ARBA" id="ARBA00022448"/>
    </source>
</evidence>
<evidence type="ECO:0000259" key="22">
    <source>
        <dbReference type="Pfam" id="PF10377"/>
    </source>
</evidence>
<dbReference type="InterPro" id="IPR019954">
    <property type="entry name" value="Ubiquitin_CS"/>
</dbReference>
<keyword evidence="12" id="KW-0804">Transcription</keyword>
<dbReference type="SUPFAM" id="SSF54236">
    <property type="entry name" value="Ubiquitin-like"/>
    <property type="match status" value="1"/>
</dbReference>
<feature type="region of interest" description="Disordered" evidence="20">
    <location>
        <begin position="1163"/>
        <end position="1189"/>
    </location>
</feature>
<keyword evidence="14" id="KW-0539">Nucleus</keyword>
<feature type="coiled-coil region" evidence="19">
    <location>
        <begin position="996"/>
        <end position="1023"/>
    </location>
</feature>
<dbReference type="PROSITE" id="PS00299">
    <property type="entry name" value="UBIQUITIN_1"/>
    <property type="match status" value="1"/>
</dbReference>
<keyword evidence="6" id="KW-0963">Cytoplasm</keyword>
<dbReference type="GO" id="GO:0034517">
    <property type="term" value="P:ribophagy"/>
    <property type="evidence" value="ECO:0007669"/>
    <property type="project" value="TreeGrafter"/>
</dbReference>